<dbReference type="InterPro" id="IPR002931">
    <property type="entry name" value="Transglutaminase-like"/>
</dbReference>
<evidence type="ECO:0000259" key="3">
    <source>
        <dbReference type="Pfam" id="PF12969"/>
    </source>
</evidence>
<dbReference type="InterPro" id="IPR011990">
    <property type="entry name" value="TPR-like_helical_dom_sf"/>
</dbReference>
<dbReference type="Gene3D" id="1.25.40.10">
    <property type="entry name" value="Tetratricopeptide repeat domain"/>
    <property type="match status" value="1"/>
</dbReference>
<protein>
    <submittedName>
        <fullName evidence="4">DUF3857 domain-containing protein</fullName>
    </submittedName>
</protein>
<dbReference type="InterPro" id="IPR024618">
    <property type="entry name" value="DUF3857"/>
</dbReference>
<dbReference type="RefSeq" id="WP_320422456.1">
    <property type="nucleotide sequence ID" value="NZ_JAXCLA010000003.1"/>
</dbReference>
<feature type="domain" description="Transglutaminase-like" evidence="2">
    <location>
        <begin position="318"/>
        <end position="400"/>
    </location>
</feature>
<keyword evidence="1" id="KW-0732">Signal</keyword>
<evidence type="ECO:0000256" key="1">
    <source>
        <dbReference type="SAM" id="SignalP"/>
    </source>
</evidence>
<feature type="domain" description="DUF3857" evidence="3">
    <location>
        <begin position="97"/>
        <end position="261"/>
    </location>
</feature>
<name>A0ABU5DE29_9BURK</name>
<evidence type="ECO:0000259" key="2">
    <source>
        <dbReference type="Pfam" id="PF01841"/>
    </source>
</evidence>
<dbReference type="InterPro" id="IPR019734">
    <property type="entry name" value="TPR_rpt"/>
</dbReference>
<evidence type="ECO:0000313" key="4">
    <source>
        <dbReference type="EMBL" id="MDY0744538.1"/>
    </source>
</evidence>
<dbReference type="Gene3D" id="2.60.40.3140">
    <property type="match status" value="1"/>
</dbReference>
<dbReference type="SUPFAM" id="SSF54001">
    <property type="entry name" value="Cysteine proteinases"/>
    <property type="match status" value="1"/>
</dbReference>
<dbReference type="Proteomes" id="UP001285263">
    <property type="component" value="Unassembled WGS sequence"/>
</dbReference>
<accession>A0ABU5DE29</accession>
<dbReference type="SMART" id="SM00028">
    <property type="entry name" value="TPR"/>
    <property type="match status" value="2"/>
</dbReference>
<dbReference type="SUPFAM" id="SSF48452">
    <property type="entry name" value="TPR-like"/>
    <property type="match status" value="1"/>
</dbReference>
<comment type="caution">
    <text evidence="4">The sequence shown here is derived from an EMBL/GenBank/DDBJ whole genome shotgun (WGS) entry which is preliminary data.</text>
</comment>
<evidence type="ECO:0000313" key="5">
    <source>
        <dbReference type="Proteomes" id="UP001285263"/>
    </source>
</evidence>
<proteinExistence type="predicted"/>
<reference evidence="4 5" key="1">
    <citation type="submission" date="2023-11" db="EMBL/GenBank/DDBJ databases">
        <title>Paucibacter sp. nov., isolated from fresh soil in Korea.</title>
        <authorList>
            <person name="Le N.T.T."/>
        </authorList>
    </citation>
    <scope>NUCLEOTIDE SEQUENCE [LARGE SCALE GENOMIC DNA]</scope>
    <source>
        <strain evidence="4 5">R3-3</strain>
    </source>
</reference>
<feature type="chain" id="PRO_5046866018" evidence="1">
    <location>
        <begin position="28"/>
        <end position="964"/>
    </location>
</feature>
<feature type="signal peptide" evidence="1">
    <location>
        <begin position="1"/>
        <end position="27"/>
    </location>
</feature>
<dbReference type="Gene3D" id="3.10.620.30">
    <property type="match status" value="1"/>
</dbReference>
<organism evidence="4 5">
    <name type="scientific">Roseateles agri</name>
    <dbReference type="NCBI Taxonomy" id="3098619"/>
    <lineage>
        <taxon>Bacteria</taxon>
        <taxon>Pseudomonadati</taxon>
        <taxon>Pseudomonadota</taxon>
        <taxon>Betaproteobacteria</taxon>
        <taxon>Burkholderiales</taxon>
        <taxon>Sphaerotilaceae</taxon>
        <taxon>Roseateles</taxon>
    </lineage>
</organism>
<keyword evidence="5" id="KW-1185">Reference proteome</keyword>
<sequence length="964" mass="105549">MTITASRTQRGLLALCSLSLAAGLAMAQVPAKPAPKPAPAKAPATKAAAPEGYSVAPAPAWVAPQSPDPSITLPAAPVQVLLMDHQTRVDPAGGTWRYQHAVRQITDSAGLQQGSQIQVDFDPSYQRLVFHRLEIWREGKRIDKLADRKLVKLLHREPNLERQMVDGRMTASVVLDDLRVGDRIEWAASLVGDNPVFDGKFVDQEWTSASLGPVGLVNVRLLAPAAREIRHRERTALGIEVAQQTTKDGWRETTFRRRAVAQFHYDPLLPPGEMLADQIEFSEFADWADVAAWAQRLFAKAGASSDALAAQAEAIRAKAQAAGRDTPEERLRLALDFVQRDIRYFGTEMGANSHQPATADTVLKQRFGDCKDKAALLVNLLKQLDIEAAPVLVSAYARDAVQARLPSPLAFDHAIATVTLPGTDTPLWLDGTRGQQSGAPQTRQSYGLGRGLIARSGVTALSTMPPAREALRSETTATLRFPRLAEEGSFESVTVYHGEMAEWLRAARDSMPAEELQKALIGEISRAWPSFSQQGQALIEEVDGSNALKVSLRFGTGANYWRFPDKRTLVGDFILLDLIVPLRLPNQTPRTEAMQIGGPGRYLYKLRFEFGEDAFAPPSAGNGTGRFDETNDWFALHLRYASAARSQQVDGELALNADEIAAGKWSAYRDKLTKVLPRLGSALTVPALAPAQLAGLRKSLDELGDSIKRGTVKVTTAEQVSVRTRLLIADRELEANRLPPKPRAQVLQERGVQLDLLGLPDGGKLAFEEALKLDPDNAEIHGALAANALMRRQDAEAVEHADRALALAPSDTGPRYTRVWANYFGNQLPAARDELKDILQTSPAEVERSYGGIWLYLVSRRLGDEAGAQAVQPPSDSQPAWPYAVLQLMQGRLDLDGALVAAREDAKARPGRECELYFYAAQKALADQDLAKARGYLRKSLDTGVVEFNEYSMAKRELERIGTR</sequence>
<gene>
    <name evidence="4" type="ORF">SNE35_08470</name>
</gene>
<dbReference type="Pfam" id="PF12969">
    <property type="entry name" value="DUF3857"/>
    <property type="match status" value="1"/>
</dbReference>
<dbReference type="InterPro" id="IPR038765">
    <property type="entry name" value="Papain-like_cys_pep_sf"/>
</dbReference>
<dbReference type="Pfam" id="PF01841">
    <property type="entry name" value="Transglut_core"/>
    <property type="match status" value="1"/>
</dbReference>
<dbReference type="EMBL" id="JAXCLA010000003">
    <property type="protein sequence ID" value="MDY0744538.1"/>
    <property type="molecule type" value="Genomic_DNA"/>
</dbReference>